<gene>
    <name evidence="1" type="ORF">SDC9_202599</name>
</gene>
<protein>
    <submittedName>
        <fullName evidence="1">Uncharacterized protein</fullName>
    </submittedName>
</protein>
<accession>A0A645IVL0</accession>
<sequence>MPVIIDAPVQMQRELDLLRSNSGALSANDLEALLAASAGIQGVQNAKSLQYQDKQLRISGLELSPEALGDAQQSLQANGYMLQPEGTDLVLSAKASP</sequence>
<name>A0A645IVL0_9ZZZZ</name>
<organism evidence="1">
    <name type="scientific">bioreactor metagenome</name>
    <dbReference type="NCBI Taxonomy" id="1076179"/>
    <lineage>
        <taxon>unclassified sequences</taxon>
        <taxon>metagenomes</taxon>
        <taxon>ecological metagenomes</taxon>
    </lineage>
</organism>
<proteinExistence type="predicted"/>
<reference evidence="1" key="1">
    <citation type="submission" date="2019-08" db="EMBL/GenBank/DDBJ databases">
        <authorList>
            <person name="Kucharzyk K."/>
            <person name="Murdoch R.W."/>
            <person name="Higgins S."/>
            <person name="Loffler F."/>
        </authorList>
    </citation>
    <scope>NUCLEOTIDE SEQUENCE</scope>
</reference>
<evidence type="ECO:0000313" key="1">
    <source>
        <dbReference type="EMBL" id="MPN54920.1"/>
    </source>
</evidence>
<dbReference type="EMBL" id="VSSQ01123616">
    <property type="protein sequence ID" value="MPN54920.1"/>
    <property type="molecule type" value="Genomic_DNA"/>
</dbReference>
<dbReference type="AlphaFoldDB" id="A0A645IVL0"/>
<comment type="caution">
    <text evidence="1">The sequence shown here is derived from an EMBL/GenBank/DDBJ whole genome shotgun (WGS) entry which is preliminary data.</text>
</comment>